<dbReference type="AlphaFoldDB" id="A0A8S3I975"/>
<organism evidence="1 2">
    <name type="scientific">Rotaria magnacalcarata</name>
    <dbReference type="NCBI Taxonomy" id="392030"/>
    <lineage>
        <taxon>Eukaryota</taxon>
        <taxon>Metazoa</taxon>
        <taxon>Spiralia</taxon>
        <taxon>Gnathifera</taxon>
        <taxon>Rotifera</taxon>
        <taxon>Eurotatoria</taxon>
        <taxon>Bdelloidea</taxon>
        <taxon>Philodinida</taxon>
        <taxon>Philodinidae</taxon>
        <taxon>Rotaria</taxon>
    </lineage>
</organism>
<accession>A0A8S3I975</accession>
<proteinExistence type="predicted"/>
<feature type="non-terminal residue" evidence="1">
    <location>
        <position position="26"/>
    </location>
</feature>
<dbReference type="EMBL" id="CAJOBI010327449">
    <property type="protein sequence ID" value="CAF5193884.1"/>
    <property type="molecule type" value="Genomic_DNA"/>
</dbReference>
<evidence type="ECO:0000313" key="1">
    <source>
        <dbReference type="EMBL" id="CAF5193884.1"/>
    </source>
</evidence>
<gene>
    <name evidence="1" type="ORF">SMN809_LOCUS73233</name>
</gene>
<dbReference type="Proteomes" id="UP000676336">
    <property type="component" value="Unassembled WGS sequence"/>
</dbReference>
<name>A0A8S3I975_9BILA</name>
<evidence type="ECO:0000313" key="2">
    <source>
        <dbReference type="Proteomes" id="UP000676336"/>
    </source>
</evidence>
<comment type="caution">
    <text evidence="1">The sequence shown here is derived from an EMBL/GenBank/DDBJ whole genome shotgun (WGS) entry which is preliminary data.</text>
</comment>
<protein>
    <submittedName>
        <fullName evidence="1">Uncharacterized protein</fullName>
    </submittedName>
</protein>
<sequence>MVARTAREILRWLEGLYLTYPVVMPK</sequence>
<reference evidence="1" key="1">
    <citation type="submission" date="2021-02" db="EMBL/GenBank/DDBJ databases">
        <authorList>
            <person name="Nowell W R."/>
        </authorList>
    </citation>
    <scope>NUCLEOTIDE SEQUENCE</scope>
</reference>